<dbReference type="RefSeq" id="WP_305169933.1">
    <property type="nucleotide sequence ID" value="NZ_JAUUUU010000002.1"/>
</dbReference>
<comment type="subunit">
    <text evidence="3">Monomer. Associates with 30S ribosomal subunit, binds 16S rRNA.</text>
</comment>
<dbReference type="CDD" id="cd01854">
    <property type="entry name" value="YjeQ_EngC"/>
    <property type="match status" value="1"/>
</dbReference>
<dbReference type="InterPro" id="IPR027417">
    <property type="entry name" value="P-loop_NTPase"/>
</dbReference>
<dbReference type="InterPro" id="IPR004881">
    <property type="entry name" value="Ribosome_biogen_GTPase_RsgA"/>
</dbReference>
<keyword evidence="3" id="KW-0963">Cytoplasm</keyword>
<keyword evidence="3" id="KW-0862">Zinc</keyword>
<dbReference type="Gene3D" id="2.40.50.140">
    <property type="entry name" value="Nucleic acid-binding proteins"/>
    <property type="match status" value="1"/>
</dbReference>
<dbReference type="EC" id="3.6.1.-" evidence="3"/>
<evidence type="ECO:0000259" key="5">
    <source>
        <dbReference type="PROSITE" id="PS50936"/>
    </source>
</evidence>
<dbReference type="GO" id="GO:0042274">
    <property type="term" value="P:ribosomal small subunit biogenesis"/>
    <property type="evidence" value="ECO:0007669"/>
    <property type="project" value="UniProtKB-UniRule"/>
</dbReference>
<dbReference type="GO" id="GO:0003924">
    <property type="term" value="F:GTPase activity"/>
    <property type="evidence" value="ECO:0007669"/>
    <property type="project" value="UniProtKB-UniRule"/>
</dbReference>
<comment type="similarity">
    <text evidence="3">Belongs to the TRAFAC class YlqF/YawG GTPase family. RsgA subfamily.</text>
</comment>
<dbReference type="PANTHER" id="PTHR32120:SF11">
    <property type="entry name" value="SMALL RIBOSOMAL SUBUNIT BIOGENESIS GTPASE RSGA 1, MITOCHONDRIAL-RELATED"/>
    <property type="match status" value="1"/>
</dbReference>
<reference evidence="7" key="1">
    <citation type="journal article" date="2010" name="Int. J. Syst. Evol. Microbiol.">
        <title>Porticoccus litoralis gen. nov., sp. nov., a gammaproteobacterium isolated from the Yellow Sea.</title>
        <authorList>
            <person name="Oh H.M."/>
            <person name="Kim H."/>
            <person name="Kim K.M."/>
            <person name="Min G.S."/>
            <person name="Cho J.C."/>
        </authorList>
    </citation>
    <scope>NUCLEOTIDE SEQUENCE</scope>
    <source>
        <strain evidence="7">DSM 25064</strain>
    </source>
</reference>
<gene>
    <name evidence="3 7" type="primary">rsgA</name>
    <name evidence="7" type="ORF">Q8A57_05230</name>
</gene>
<name>A0AAW8B1Y3_9GAMM</name>
<comment type="function">
    <text evidence="3">One of several proteins that assist in the late maturation steps of the functional core of the 30S ribosomal subunit. Helps release RbfA from mature subunits. May play a role in the assembly of ribosomal proteins into the subunit. Circularly permuted GTPase that catalyzes slow GTP hydrolysis, GTPase activity is stimulated by the 30S ribosomal subunit.</text>
</comment>
<keyword evidence="3" id="KW-0690">Ribosome biogenesis</keyword>
<keyword evidence="1 3" id="KW-0547">Nucleotide-binding</keyword>
<feature type="binding site" evidence="3">
    <location>
        <begin position="213"/>
        <end position="221"/>
    </location>
    <ligand>
        <name>GTP</name>
        <dbReference type="ChEBI" id="CHEBI:37565"/>
    </ligand>
</feature>
<organism evidence="7 8">
    <name type="scientific">Porticoccus litoralis</name>
    <dbReference type="NCBI Taxonomy" id="434086"/>
    <lineage>
        <taxon>Bacteria</taxon>
        <taxon>Pseudomonadati</taxon>
        <taxon>Pseudomonadota</taxon>
        <taxon>Gammaproteobacteria</taxon>
        <taxon>Cellvibrionales</taxon>
        <taxon>Porticoccaceae</taxon>
        <taxon>Porticoccus</taxon>
    </lineage>
</organism>
<comment type="caution">
    <text evidence="7">The sequence shown here is derived from an EMBL/GenBank/DDBJ whole genome shotgun (WGS) entry which is preliminary data.</text>
</comment>
<dbReference type="InterPro" id="IPR010914">
    <property type="entry name" value="RsgA_GTPase_dom"/>
</dbReference>
<dbReference type="GO" id="GO:0019843">
    <property type="term" value="F:rRNA binding"/>
    <property type="evidence" value="ECO:0007669"/>
    <property type="project" value="UniProtKB-KW"/>
</dbReference>
<evidence type="ECO:0000256" key="1">
    <source>
        <dbReference type="ARBA" id="ARBA00022741"/>
    </source>
</evidence>
<keyword evidence="8" id="KW-1185">Reference proteome</keyword>
<dbReference type="PROSITE" id="PS50936">
    <property type="entry name" value="ENGC_GTPASE"/>
    <property type="match status" value="1"/>
</dbReference>
<protein>
    <recommendedName>
        <fullName evidence="3">Small ribosomal subunit biogenesis GTPase RsgA</fullName>
        <ecNumber evidence="3">3.6.1.-</ecNumber>
    </recommendedName>
</protein>
<feature type="domain" description="EngC GTPase" evidence="5">
    <location>
        <begin position="120"/>
        <end position="269"/>
    </location>
</feature>
<comment type="subcellular location">
    <subcellularLocation>
        <location evidence="3">Cytoplasm</location>
    </subcellularLocation>
</comment>
<dbReference type="GO" id="GO:0005525">
    <property type="term" value="F:GTP binding"/>
    <property type="evidence" value="ECO:0007669"/>
    <property type="project" value="UniProtKB-UniRule"/>
</dbReference>
<dbReference type="SUPFAM" id="SSF52540">
    <property type="entry name" value="P-loop containing nucleoside triphosphate hydrolases"/>
    <property type="match status" value="1"/>
</dbReference>
<dbReference type="GO" id="GO:0046872">
    <property type="term" value="F:metal ion binding"/>
    <property type="evidence" value="ECO:0007669"/>
    <property type="project" value="UniProtKB-KW"/>
</dbReference>
<dbReference type="NCBIfam" id="TIGR00157">
    <property type="entry name" value="ribosome small subunit-dependent GTPase A"/>
    <property type="match status" value="1"/>
</dbReference>
<evidence type="ECO:0000256" key="2">
    <source>
        <dbReference type="ARBA" id="ARBA00023134"/>
    </source>
</evidence>
<feature type="domain" description="CP-type G" evidence="6">
    <location>
        <begin position="112"/>
        <end position="271"/>
    </location>
</feature>
<feature type="binding site" evidence="3">
    <location>
        <position position="295"/>
    </location>
    <ligand>
        <name>Zn(2+)</name>
        <dbReference type="ChEBI" id="CHEBI:29105"/>
    </ligand>
</feature>
<feature type="binding site" evidence="3">
    <location>
        <position position="300"/>
    </location>
    <ligand>
        <name>Zn(2+)</name>
        <dbReference type="ChEBI" id="CHEBI:29105"/>
    </ligand>
</feature>
<dbReference type="HAMAP" id="MF_01820">
    <property type="entry name" value="GTPase_RsgA"/>
    <property type="match status" value="1"/>
</dbReference>
<feature type="region of interest" description="Disordered" evidence="4">
    <location>
        <begin position="1"/>
        <end position="23"/>
    </location>
</feature>
<keyword evidence="3 7" id="KW-0378">Hydrolase</keyword>
<dbReference type="PROSITE" id="PS51721">
    <property type="entry name" value="G_CP"/>
    <property type="match status" value="1"/>
</dbReference>
<feature type="compositionally biased region" description="Basic residues" evidence="4">
    <location>
        <begin position="1"/>
        <end position="15"/>
    </location>
</feature>
<evidence type="ECO:0000256" key="4">
    <source>
        <dbReference type="SAM" id="MobiDB-lite"/>
    </source>
</evidence>
<dbReference type="Pfam" id="PF03193">
    <property type="entry name" value="RsgA_GTPase"/>
    <property type="match status" value="1"/>
</dbReference>
<comment type="cofactor">
    <cofactor evidence="3">
        <name>Zn(2+)</name>
        <dbReference type="ChEBI" id="CHEBI:29105"/>
    </cofactor>
    <text evidence="3">Binds 1 zinc ion per subunit.</text>
</comment>
<dbReference type="EMBL" id="JAUUUU010000002">
    <property type="protein sequence ID" value="MDP1520368.1"/>
    <property type="molecule type" value="Genomic_DNA"/>
</dbReference>
<proteinExistence type="inferred from homology"/>
<keyword evidence="2 3" id="KW-0342">GTP-binding</keyword>
<feature type="binding site" evidence="3">
    <location>
        <position position="309"/>
    </location>
    <ligand>
        <name>Zn(2+)</name>
        <dbReference type="ChEBI" id="CHEBI:29105"/>
    </ligand>
</feature>
<dbReference type="AlphaFoldDB" id="A0AAW8B1Y3"/>
<dbReference type="Gene3D" id="3.40.50.300">
    <property type="entry name" value="P-loop containing nucleotide triphosphate hydrolases"/>
    <property type="match status" value="1"/>
</dbReference>
<evidence type="ECO:0000256" key="3">
    <source>
        <dbReference type="HAMAP-Rule" id="MF_01820"/>
    </source>
</evidence>
<reference evidence="7" key="2">
    <citation type="submission" date="2023-08" db="EMBL/GenBank/DDBJ databases">
        <authorList>
            <person name="Luo J."/>
        </authorList>
    </citation>
    <scope>NUCLEOTIDE SEQUENCE</scope>
    <source>
        <strain evidence="7">DSM 25064</strain>
    </source>
</reference>
<evidence type="ECO:0000259" key="6">
    <source>
        <dbReference type="PROSITE" id="PS51721"/>
    </source>
</evidence>
<keyword evidence="3" id="KW-0699">rRNA-binding</keyword>
<dbReference type="InterPro" id="IPR030378">
    <property type="entry name" value="G_CP_dom"/>
</dbReference>
<dbReference type="InterPro" id="IPR012340">
    <property type="entry name" value="NA-bd_OB-fold"/>
</dbReference>
<dbReference type="Proteomes" id="UP001178354">
    <property type="component" value="Unassembled WGS sequence"/>
</dbReference>
<sequence length="339" mass="37085">MSKRHLTKQQQRRIQRNQNKAQAAVDRVQAEALLTTDNLGPEQNGRVTACYGSQVDVEPENDGSHESKRCHLRANLPSIVTGDNVIWQDGDPKGVVVAIKPRNSELCRPDNRGKLKPVAANIDRIVIVIAPLPEPHRNLIDRYLVACEHQQIAPVLVMNKSDLLDDNSRDRLMDMLSDYQALGYVCSQVSAHSGDGMGLLSDLLDRTTSVFVGQSGVGKSSLLNALSPGTNTAVGALSEAVTKGTHTTTKAQLFHLPGGGEVIDSPGIREFGLWHLNPEEVASGFIEFRPFLGHCKFRDCQHRGTEPGCAINEAIAEGHISTQRADSYRHILQSLESDH</sequence>
<keyword evidence="3" id="KW-0479">Metal-binding</keyword>
<dbReference type="GO" id="GO:0005737">
    <property type="term" value="C:cytoplasm"/>
    <property type="evidence" value="ECO:0007669"/>
    <property type="project" value="UniProtKB-SubCell"/>
</dbReference>
<accession>A0AAW8B1Y3</accession>
<dbReference type="PANTHER" id="PTHR32120">
    <property type="entry name" value="SMALL RIBOSOMAL SUBUNIT BIOGENESIS GTPASE RSGA"/>
    <property type="match status" value="1"/>
</dbReference>
<dbReference type="NCBIfam" id="NF008931">
    <property type="entry name" value="PRK12288.1"/>
    <property type="match status" value="1"/>
</dbReference>
<dbReference type="Gene3D" id="1.10.40.50">
    <property type="entry name" value="Probable gtpase engc, domain 3"/>
    <property type="match status" value="1"/>
</dbReference>
<feature type="binding site" evidence="3">
    <location>
        <position position="302"/>
    </location>
    <ligand>
        <name>Zn(2+)</name>
        <dbReference type="ChEBI" id="CHEBI:29105"/>
    </ligand>
</feature>
<keyword evidence="3" id="KW-0694">RNA-binding</keyword>
<feature type="binding site" evidence="3">
    <location>
        <begin position="159"/>
        <end position="162"/>
    </location>
    <ligand>
        <name>GTP</name>
        <dbReference type="ChEBI" id="CHEBI:37565"/>
    </ligand>
</feature>
<evidence type="ECO:0000313" key="7">
    <source>
        <dbReference type="EMBL" id="MDP1520368.1"/>
    </source>
</evidence>
<evidence type="ECO:0000313" key="8">
    <source>
        <dbReference type="Proteomes" id="UP001178354"/>
    </source>
</evidence>